<dbReference type="RefSeq" id="WP_248360553.1">
    <property type="nucleotide sequence ID" value="NZ_AP025591.1"/>
</dbReference>
<dbReference type="Proteomes" id="UP001162891">
    <property type="component" value="Chromosome"/>
</dbReference>
<sequence length="350" mass="39218">MAKARTKQKSFEARLLRLAAWILSQPEPVTRAQIYARFPEYRKKPETAEKMFTRDKDALKDLGFHLETEEVGGKDQVGYTIDAHASLLPPIDLTADEAAAAWTAGVAALRLSRHPLHAELESALRKLVVGTRSLPPRAAATGELATEPGTTDADRLLAGLVDAWEKRRRIRISYWRVSSDEVVERDVDVYGWARRRGEWIFVGHDHLRDEVRIFYLSRVRALKKVGLPKDAAQKRSKSAKDGDYDIPESFDVRRWSRQQIWDYAVHPPAAAAVRFRGSLAGIAKQLLPGARVATDEIGARVARLEVRNLRGLVRQALAWGPDAEVIEPASARAMAREILASLEPRTWGTP</sequence>
<evidence type="ECO:0000313" key="4">
    <source>
        <dbReference type="Proteomes" id="UP001162891"/>
    </source>
</evidence>
<evidence type="ECO:0000259" key="1">
    <source>
        <dbReference type="Pfam" id="PF13280"/>
    </source>
</evidence>
<evidence type="ECO:0000259" key="2">
    <source>
        <dbReference type="Pfam" id="PF25583"/>
    </source>
</evidence>
<dbReference type="Pfam" id="PF13280">
    <property type="entry name" value="WYL"/>
    <property type="match status" value="1"/>
</dbReference>
<dbReference type="PANTHER" id="PTHR34580">
    <property type="match status" value="1"/>
</dbReference>
<dbReference type="PROSITE" id="PS52050">
    <property type="entry name" value="WYL"/>
    <property type="match status" value="1"/>
</dbReference>
<evidence type="ECO:0000313" key="3">
    <source>
        <dbReference type="EMBL" id="BDG02872.1"/>
    </source>
</evidence>
<accession>A0ABM7WTP9</accession>
<dbReference type="EMBL" id="AP025591">
    <property type="protein sequence ID" value="BDG02872.1"/>
    <property type="molecule type" value="Genomic_DNA"/>
</dbReference>
<dbReference type="InterPro" id="IPR051534">
    <property type="entry name" value="CBASS_pafABC_assoc_protein"/>
</dbReference>
<name>A0ABM7WTP9_9BACT</name>
<protein>
    <recommendedName>
        <fullName evidence="5">WYL domain-containing protein</fullName>
    </recommendedName>
</protein>
<dbReference type="Pfam" id="PF25583">
    <property type="entry name" value="WCX"/>
    <property type="match status" value="1"/>
</dbReference>
<organism evidence="3 4">
    <name type="scientific">Anaeromyxobacter oryzae</name>
    <dbReference type="NCBI Taxonomy" id="2918170"/>
    <lineage>
        <taxon>Bacteria</taxon>
        <taxon>Pseudomonadati</taxon>
        <taxon>Myxococcota</taxon>
        <taxon>Myxococcia</taxon>
        <taxon>Myxococcales</taxon>
        <taxon>Cystobacterineae</taxon>
        <taxon>Anaeromyxobacteraceae</taxon>
        <taxon>Anaeromyxobacter</taxon>
    </lineage>
</organism>
<dbReference type="InterPro" id="IPR057727">
    <property type="entry name" value="WCX_dom"/>
</dbReference>
<proteinExistence type="predicted"/>
<feature type="domain" description="WCX" evidence="2">
    <location>
        <begin position="270"/>
        <end position="340"/>
    </location>
</feature>
<feature type="domain" description="WYL" evidence="1">
    <location>
        <begin position="156"/>
        <end position="223"/>
    </location>
</feature>
<reference evidence="4" key="1">
    <citation type="journal article" date="2022" name="Int. J. Syst. Evol. Microbiol.">
        <title>Anaeromyxobacter oryzae sp. nov., Anaeromyxobacter diazotrophicus sp. nov. and Anaeromyxobacter paludicola sp. nov., isolated from paddy soils.</title>
        <authorList>
            <person name="Itoh H."/>
            <person name="Xu Z."/>
            <person name="Mise K."/>
            <person name="Masuda Y."/>
            <person name="Ushijima N."/>
            <person name="Hayakawa C."/>
            <person name="Shiratori Y."/>
            <person name="Senoo K."/>
        </authorList>
    </citation>
    <scope>NUCLEOTIDE SEQUENCE [LARGE SCALE GENOMIC DNA]</scope>
    <source>
        <strain evidence="4">Red232</strain>
    </source>
</reference>
<evidence type="ECO:0008006" key="5">
    <source>
        <dbReference type="Google" id="ProtNLM"/>
    </source>
</evidence>
<dbReference type="PANTHER" id="PTHR34580:SF3">
    <property type="entry name" value="PROTEIN PAFB"/>
    <property type="match status" value="1"/>
</dbReference>
<keyword evidence="4" id="KW-1185">Reference proteome</keyword>
<dbReference type="InterPro" id="IPR026881">
    <property type="entry name" value="WYL_dom"/>
</dbReference>
<gene>
    <name evidence="3" type="ORF">AMOR_18680</name>
</gene>